<dbReference type="Proteomes" id="UP000236630">
    <property type="component" value="Unassembled WGS sequence"/>
</dbReference>
<organism evidence="3 4">
    <name type="scientific">Citrus unshiu</name>
    <name type="common">Satsuma mandarin</name>
    <name type="synonym">Citrus nobilis var. unshiu</name>
    <dbReference type="NCBI Taxonomy" id="55188"/>
    <lineage>
        <taxon>Eukaryota</taxon>
        <taxon>Viridiplantae</taxon>
        <taxon>Streptophyta</taxon>
        <taxon>Embryophyta</taxon>
        <taxon>Tracheophyta</taxon>
        <taxon>Spermatophyta</taxon>
        <taxon>Magnoliopsida</taxon>
        <taxon>eudicotyledons</taxon>
        <taxon>Gunneridae</taxon>
        <taxon>Pentapetalae</taxon>
        <taxon>rosids</taxon>
        <taxon>malvids</taxon>
        <taxon>Sapindales</taxon>
        <taxon>Rutaceae</taxon>
        <taxon>Aurantioideae</taxon>
        <taxon>Citrus</taxon>
    </lineage>
</organism>
<feature type="domain" description="Cupin type-1" evidence="2">
    <location>
        <begin position="37"/>
        <end position="92"/>
    </location>
</feature>
<name>A0A2H5QFR2_CITUN</name>
<protein>
    <recommendedName>
        <fullName evidence="2">Cupin type-1 domain-containing protein</fullName>
    </recommendedName>
</protein>
<dbReference type="STRING" id="55188.A0A2H5QFR2"/>
<dbReference type="InterPro" id="IPR011051">
    <property type="entry name" value="RmlC_Cupin_sf"/>
</dbReference>
<dbReference type="SUPFAM" id="SSF51182">
    <property type="entry name" value="RmlC-like cupins"/>
    <property type="match status" value="1"/>
</dbReference>
<gene>
    <name evidence="3" type="ORF">CUMW_225890</name>
</gene>
<dbReference type="Pfam" id="PF00190">
    <property type="entry name" value="Cupin_1"/>
    <property type="match status" value="1"/>
</dbReference>
<sequence length="102" mass="11021">MLPNSVINSPISFNAADPNPLQDICVADLNAAILVNEGNTSSVFGLAINRRDVLTFPEVNTQRTLRSRVAIAVGGINQPHEHPRAIDLGVVITTRVLYLYAV</sequence>
<comment type="caution">
    <text evidence="3">The sequence shown here is derived from an EMBL/GenBank/DDBJ whole genome shotgun (WGS) entry which is preliminary data.</text>
</comment>
<dbReference type="PANTHER" id="PTHR31238">
    <property type="entry name" value="GERMIN-LIKE PROTEIN SUBFAMILY 3 MEMBER 3"/>
    <property type="match status" value="1"/>
</dbReference>
<reference evidence="3 4" key="1">
    <citation type="journal article" date="2017" name="Front. Genet.">
        <title>Draft sequencing of the heterozygous diploid genome of Satsuma (Citrus unshiu Marc.) using a hybrid assembly approach.</title>
        <authorList>
            <person name="Shimizu T."/>
            <person name="Tanizawa Y."/>
            <person name="Mochizuki T."/>
            <person name="Nagasaki H."/>
            <person name="Yoshioka T."/>
            <person name="Toyoda A."/>
            <person name="Fujiyama A."/>
            <person name="Kaminuma E."/>
            <person name="Nakamura Y."/>
        </authorList>
    </citation>
    <scope>NUCLEOTIDE SEQUENCE [LARGE SCALE GENOMIC DNA]</scope>
    <source>
        <strain evidence="4">cv. Miyagawa wase</strain>
    </source>
</reference>
<proteinExistence type="predicted"/>
<dbReference type="InterPro" id="IPR006045">
    <property type="entry name" value="Cupin_1"/>
</dbReference>
<accession>A0A2H5QFR2</accession>
<evidence type="ECO:0000313" key="4">
    <source>
        <dbReference type="Proteomes" id="UP000236630"/>
    </source>
</evidence>
<evidence type="ECO:0000259" key="2">
    <source>
        <dbReference type="Pfam" id="PF00190"/>
    </source>
</evidence>
<dbReference type="EMBL" id="BDQV01000355">
    <property type="protein sequence ID" value="GAY63469.1"/>
    <property type="molecule type" value="Genomic_DNA"/>
</dbReference>
<dbReference type="InterPro" id="IPR014710">
    <property type="entry name" value="RmlC-like_jellyroll"/>
</dbReference>
<dbReference type="Gene3D" id="2.60.120.10">
    <property type="entry name" value="Jelly Rolls"/>
    <property type="match status" value="1"/>
</dbReference>
<evidence type="ECO:0000313" key="3">
    <source>
        <dbReference type="EMBL" id="GAY63469.1"/>
    </source>
</evidence>
<dbReference type="AlphaFoldDB" id="A0A2H5QFR2"/>
<evidence type="ECO:0000256" key="1">
    <source>
        <dbReference type="ARBA" id="ARBA00022729"/>
    </source>
</evidence>
<keyword evidence="1" id="KW-0732">Signal</keyword>
<keyword evidence="4" id="KW-1185">Reference proteome</keyword>